<comment type="caution">
    <text evidence="10">The sequence shown here is derived from an EMBL/GenBank/DDBJ whole genome shotgun (WGS) entry which is preliminary data.</text>
</comment>
<feature type="compositionally biased region" description="Low complexity" evidence="6">
    <location>
        <begin position="50"/>
        <end position="73"/>
    </location>
</feature>
<feature type="signal peptide" evidence="7">
    <location>
        <begin position="1"/>
        <end position="32"/>
    </location>
</feature>
<feature type="compositionally biased region" description="Low complexity" evidence="6">
    <location>
        <begin position="214"/>
        <end position="231"/>
    </location>
</feature>
<dbReference type="SUPFAM" id="SSF51905">
    <property type="entry name" value="FAD/NAD(P)-binding domain"/>
    <property type="match status" value="2"/>
</dbReference>
<feature type="region of interest" description="Disordered" evidence="6">
    <location>
        <begin position="170"/>
        <end position="190"/>
    </location>
</feature>
<dbReference type="GO" id="GO:0016491">
    <property type="term" value="F:oxidoreductase activity"/>
    <property type="evidence" value="ECO:0007669"/>
    <property type="project" value="UniProtKB-KW"/>
</dbReference>
<feature type="domain" description="External alternative NADH-ubiquinone oxidoreductase-like C-terminal" evidence="9">
    <location>
        <begin position="814"/>
        <end position="877"/>
    </location>
</feature>
<dbReference type="InterPro" id="IPR036188">
    <property type="entry name" value="FAD/NAD-bd_sf"/>
</dbReference>
<dbReference type="InterPro" id="IPR023753">
    <property type="entry name" value="FAD/NAD-binding_dom"/>
</dbReference>
<dbReference type="PANTHER" id="PTHR43706">
    <property type="entry name" value="NADH DEHYDROGENASE"/>
    <property type="match status" value="1"/>
</dbReference>
<dbReference type="Proteomes" id="UP001530315">
    <property type="component" value="Unassembled WGS sequence"/>
</dbReference>
<reference evidence="10 11" key="1">
    <citation type="submission" date="2024-10" db="EMBL/GenBank/DDBJ databases">
        <title>Updated reference genomes for cyclostephanoid diatoms.</title>
        <authorList>
            <person name="Roberts W.R."/>
            <person name="Alverson A.J."/>
        </authorList>
    </citation>
    <scope>NUCLEOTIDE SEQUENCE [LARGE SCALE GENOMIC DNA]</scope>
    <source>
        <strain evidence="10 11">AJA276-08</strain>
    </source>
</reference>
<evidence type="ECO:0000256" key="6">
    <source>
        <dbReference type="SAM" id="MobiDB-lite"/>
    </source>
</evidence>
<dbReference type="Gene3D" id="3.50.50.100">
    <property type="match status" value="2"/>
</dbReference>
<feature type="compositionally biased region" description="Low complexity" evidence="6">
    <location>
        <begin position="117"/>
        <end position="127"/>
    </location>
</feature>
<feature type="region of interest" description="Disordered" evidence="6">
    <location>
        <begin position="50"/>
        <end position="153"/>
    </location>
</feature>
<keyword evidence="2" id="KW-0285">Flavoprotein</keyword>
<keyword evidence="11" id="KW-1185">Reference proteome</keyword>
<evidence type="ECO:0000256" key="2">
    <source>
        <dbReference type="ARBA" id="ARBA00022630"/>
    </source>
</evidence>
<dbReference type="AlphaFoldDB" id="A0ABD3NTZ2"/>
<accession>A0ABD3NTZ2</accession>
<protein>
    <recommendedName>
        <fullName evidence="12">FAD/NAD(P)-binding domain-containing protein</fullName>
    </recommendedName>
</protein>
<evidence type="ECO:0000256" key="7">
    <source>
        <dbReference type="SAM" id="SignalP"/>
    </source>
</evidence>
<keyword evidence="4" id="KW-0560">Oxidoreductase</keyword>
<organism evidence="10 11">
    <name type="scientific">Stephanodiscus triporus</name>
    <dbReference type="NCBI Taxonomy" id="2934178"/>
    <lineage>
        <taxon>Eukaryota</taxon>
        <taxon>Sar</taxon>
        <taxon>Stramenopiles</taxon>
        <taxon>Ochrophyta</taxon>
        <taxon>Bacillariophyta</taxon>
        <taxon>Coscinodiscophyceae</taxon>
        <taxon>Thalassiosirophycidae</taxon>
        <taxon>Stephanodiscales</taxon>
        <taxon>Stephanodiscaceae</taxon>
        <taxon>Stephanodiscus</taxon>
    </lineage>
</organism>
<evidence type="ECO:0000256" key="4">
    <source>
        <dbReference type="ARBA" id="ARBA00023002"/>
    </source>
</evidence>
<evidence type="ECO:0000259" key="9">
    <source>
        <dbReference type="Pfam" id="PF22366"/>
    </source>
</evidence>
<evidence type="ECO:0000256" key="5">
    <source>
        <dbReference type="ARBA" id="ARBA00023027"/>
    </source>
</evidence>
<dbReference type="GO" id="GO:0005739">
    <property type="term" value="C:mitochondrion"/>
    <property type="evidence" value="ECO:0007669"/>
    <property type="project" value="UniProtKB-ARBA"/>
</dbReference>
<sequence length="881" mass="94797">MRALRSTSSAVAAAALAALALIILISSSSTSATTTAATRTTAATAFLPAAAASRRTTATSSTAPAPRAAASPRAADDASDAIASEMDDASRKSFVDEQRRRQLHRRSFRGGGGGWRYRGPFPTTPTTADDDSRYPRPSSCEVRDDENENDDPHEMQFTNYLRMLEARLEEEEGKGKGKGEGEGEGTADWGRLGGVVMSEEATCGDAEIEGVVGSTASSSVSTSTTMVPATTKASGMPDLPAGENEIVAAIETTAFPSSPSSSSSSSSVEDEFLKMVSTEVSYKKLLNQSPYSVTDIEWRVLVQRFLDNLEDVAQKRNGKFEGRSKLGGKIRPREHRKTVVVLGTGWAAHAFVKLASTYDLRVVVVSPVNHFVFTPMLASAAVGTVEYRSMTEPIRVTNPNVSSLGAPSSSRAFSTPDFSARALTSSSSFRRAIGVDVAARRLQVQLTSMSTVTGAFKGLATGAPCRLDPEPVLTQIVYGPDGMPTRDGSQGASDVIELMYDHLICAVGTASRSSMVRGAKEHCFNLKTSQDSKRLRTAIGEALEYASRPDVQEYYYPDGTMRDRAREERRRRVRVAVVGGGPTGVELCGELRDFFRQVCGSPDGAFPHLLEDVSVTLVHGGPDLLPAMDPELRARALSALRSQGVEVRLNTRLNEVGRDYIKIIDKGVGVEEAIPLAITVWAAGNAPVPFVGELLSQLPKEAAGSGGRINVDRWLRCPTPTPESFGSILVLGDAACLEKQSKYDTSPEPLPQTAQVAGQQGAFVARMLNRGYDVSRTPPALPETSEDADYSLLRAWLVARGLEEAPGFDFLSLGLLAYVGQEEALNQVMVGDVPLFNYSGKVAFALWRTVYLTKQASTRNQALIAFDWLRTETFGRDITRL</sequence>
<evidence type="ECO:0008006" key="12">
    <source>
        <dbReference type="Google" id="ProtNLM"/>
    </source>
</evidence>
<gene>
    <name evidence="10" type="ORF">ACHAW5_001595</name>
</gene>
<proteinExistence type="inferred from homology"/>
<keyword evidence="7" id="KW-0732">Signal</keyword>
<dbReference type="InterPro" id="IPR054585">
    <property type="entry name" value="NDH2-like_C"/>
</dbReference>
<evidence type="ECO:0000313" key="11">
    <source>
        <dbReference type="Proteomes" id="UP001530315"/>
    </source>
</evidence>
<dbReference type="InterPro" id="IPR045024">
    <property type="entry name" value="NDH-2"/>
</dbReference>
<keyword evidence="3" id="KW-0274">FAD</keyword>
<feature type="domain" description="FAD/NAD(P)-binding" evidence="8">
    <location>
        <begin position="338"/>
        <end position="761"/>
    </location>
</feature>
<feature type="compositionally biased region" description="Basic and acidic residues" evidence="6">
    <location>
        <begin position="88"/>
        <end position="100"/>
    </location>
</feature>
<evidence type="ECO:0000256" key="3">
    <source>
        <dbReference type="ARBA" id="ARBA00022827"/>
    </source>
</evidence>
<dbReference type="Pfam" id="PF07992">
    <property type="entry name" value="Pyr_redox_2"/>
    <property type="match status" value="1"/>
</dbReference>
<comment type="similarity">
    <text evidence="1">Belongs to the NADH dehydrogenase family.</text>
</comment>
<feature type="chain" id="PRO_5044788317" description="FAD/NAD(P)-binding domain-containing protein" evidence="7">
    <location>
        <begin position="33"/>
        <end position="881"/>
    </location>
</feature>
<dbReference type="PANTHER" id="PTHR43706:SF38">
    <property type="entry name" value="FAD_NAD(P)-BINDING DOMAIN-CONTAINING PROTEIN"/>
    <property type="match status" value="1"/>
</dbReference>
<evidence type="ECO:0000259" key="8">
    <source>
        <dbReference type="Pfam" id="PF07992"/>
    </source>
</evidence>
<dbReference type="Pfam" id="PF22366">
    <property type="entry name" value="NDH2_C"/>
    <property type="match status" value="1"/>
</dbReference>
<name>A0ABD3NTZ2_9STRA</name>
<evidence type="ECO:0000313" key="10">
    <source>
        <dbReference type="EMBL" id="KAL3779117.1"/>
    </source>
</evidence>
<evidence type="ECO:0000256" key="1">
    <source>
        <dbReference type="ARBA" id="ARBA00005272"/>
    </source>
</evidence>
<feature type="region of interest" description="Disordered" evidence="6">
    <location>
        <begin position="214"/>
        <end position="238"/>
    </location>
</feature>
<keyword evidence="5" id="KW-0520">NAD</keyword>
<dbReference type="EMBL" id="JALLAZ020001183">
    <property type="protein sequence ID" value="KAL3779117.1"/>
    <property type="molecule type" value="Genomic_DNA"/>
</dbReference>